<sequence length="542" mass="55828">MTVEGVGDLAGLSDSAGLVEEGWAGPEGDFGTDEDSVGPEESDSQALADLLAGDSRDLNVPPEDTESPAVRTDAGTTEAFIDAQPTEASQLTETPQPTETPQRTETQHLAEGPPTGAHGGETDATDTSQDGEYDESVDGEADSSVVMSDSEALAESIAGDARGFLDDPDDPDGPGADGPISADTATVTSTGTGTGEIEDAATPESVFDDAPVPEATPTEGPAEPTDGPTETRTGETLDNAADDSAAMSDSEALAESIAGDARAFLDSPDDPGADDPVGTETPTGEDDPVGDGGVGDESTSDGDASDVSAQERALPERPAETRTGDFGDGQPDGAAVMSDSESSAEGNAGEARGLSESPDGRMTDGPADGDTPTAQSTGDQEIRPEVTDDLGRQTDTSEAPAEPSTTQDMADALDRTPGAADQDSHDAPTTTDTEGDGGDIPWGGVPDVTGPAGDVAGVRREAVPRKPYSGLQPGEYSGGTEYKNRSEPRLPETTEDGTPIAYTEYDRDPYDGVQRNDRRFVVGDDGSHYRTDDHYQSWKRFR</sequence>
<dbReference type="Gene3D" id="3.10.450.30">
    <property type="entry name" value="Microbial ribonucleases"/>
    <property type="match status" value="1"/>
</dbReference>
<keyword evidence="5" id="KW-1185">Reference proteome</keyword>
<feature type="region of interest" description="Disordered" evidence="3">
    <location>
        <begin position="1"/>
        <end position="512"/>
    </location>
</feature>
<dbReference type="SUPFAM" id="SSF53933">
    <property type="entry name" value="Microbial ribonucleases"/>
    <property type="match status" value="1"/>
</dbReference>
<organism evidence="4 5">
    <name type="scientific">Parafrankia irregularis</name>
    <dbReference type="NCBI Taxonomy" id="795642"/>
    <lineage>
        <taxon>Bacteria</taxon>
        <taxon>Bacillati</taxon>
        <taxon>Actinomycetota</taxon>
        <taxon>Actinomycetes</taxon>
        <taxon>Frankiales</taxon>
        <taxon>Frankiaceae</taxon>
        <taxon>Parafrankia</taxon>
    </lineage>
</organism>
<name>A0A0S4QSM8_9ACTN</name>
<evidence type="ECO:0000256" key="2">
    <source>
        <dbReference type="ARBA" id="ARBA00022801"/>
    </source>
</evidence>
<evidence type="ECO:0000256" key="1">
    <source>
        <dbReference type="ARBA" id="ARBA00022722"/>
    </source>
</evidence>
<dbReference type="EMBL" id="FAOZ01000017">
    <property type="protein sequence ID" value="CUU58127.1"/>
    <property type="molecule type" value="Genomic_DNA"/>
</dbReference>
<feature type="compositionally biased region" description="Low complexity" evidence="3">
    <location>
        <begin position="213"/>
        <end position="256"/>
    </location>
</feature>
<dbReference type="GO" id="GO:0004540">
    <property type="term" value="F:RNA nuclease activity"/>
    <property type="evidence" value="ECO:0007669"/>
    <property type="project" value="InterPro"/>
</dbReference>
<dbReference type="Proteomes" id="UP000198802">
    <property type="component" value="Unassembled WGS sequence"/>
</dbReference>
<feature type="compositionally biased region" description="Polar residues" evidence="3">
    <location>
        <begin position="393"/>
        <end position="408"/>
    </location>
</feature>
<evidence type="ECO:0000313" key="5">
    <source>
        <dbReference type="Proteomes" id="UP000198802"/>
    </source>
</evidence>
<protein>
    <submittedName>
        <fullName evidence="4">Ribonuclease</fullName>
    </submittedName>
</protein>
<dbReference type="RefSeq" id="WP_091280733.1">
    <property type="nucleotide sequence ID" value="NZ_FAOZ01000017.1"/>
</dbReference>
<accession>A0A0S4QSM8</accession>
<feature type="compositionally biased region" description="Acidic residues" evidence="3">
    <location>
        <begin position="129"/>
        <end position="141"/>
    </location>
</feature>
<feature type="compositionally biased region" description="Basic and acidic residues" evidence="3">
    <location>
        <begin position="380"/>
        <end position="392"/>
    </location>
</feature>
<proteinExistence type="predicted"/>
<feature type="compositionally biased region" description="Low complexity" evidence="3">
    <location>
        <begin position="92"/>
        <end position="104"/>
    </location>
</feature>
<dbReference type="InterPro" id="IPR016191">
    <property type="entry name" value="Ribonuclease/ribotoxin"/>
</dbReference>
<gene>
    <name evidence="4" type="ORF">Ga0074812_11736</name>
</gene>
<dbReference type="AlphaFoldDB" id="A0A0S4QSM8"/>
<feature type="compositionally biased region" description="Basic and acidic residues" evidence="3">
    <location>
        <begin position="313"/>
        <end position="325"/>
    </location>
</feature>
<keyword evidence="1" id="KW-0540">Nuclease</keyword>
<feature type="compositionally biased region" description="Basic and acidic residues" evidence="3">
    <location>
        <begin position="482"/>
        <end position="492"/>
    </location>
</feature>
<evidence type="ECO:0000256" key="3">
    <source>
        <dbReference type="SAM" id="MobiDB-lite"/>
    </source>
</evidence>
<evidence type="ECO:0000313" key="4">
    <source>
        <dbReference type="EMBL" id="CUU58127.1"/>
    </source>
</evidence>
<dbReference type="GO" id="GO:0016787">
    <property type="term" value="F:hydrolase activity"/>
    <property type="evidence" value="ECO:0007669"/>
    <property type="project" value="UniProtKB-KW"/>
</dbReference>
<feature type="compositionally biased region" description="Low complexity" evidence="3">
    <location>
        <begin position="173"/>
        <end position="191"/>
    </location>
</feature>
<dbReference type="GO" id="GO:0003723">
    <property type="term" value="F:RNA binding"/>
    <property type="evidence" value="ECO:0007669"/>
    <property type="project" value="InterPro"/>
</dbReference>
<feature type="compositionally biased region" description="Acidic residues" evidence="3">
    <location>
        <begin position="30"/>
        <end position="43"/>
    </location>
</feature>
<reference evidence="5" key="1">
    <citation type="submission" date="2015-11" db="EMBL/GenBank/DDBJ databases">
        <authorList>
            <person name="Varghese N."/>
        </authorList>
    </citation>
    <scope>NUCLEOTIDE SEQUENCE [LARGE SCALE GENOMIC DNA]</scope>
    <source>
        <strain evidence="5">DSM 45899</strain>
    </source>
</reference>
<keyword evidence="2" id="KW-0378">Hydrolase</keyword>